<organism evidence="3 4">
    <name type="scientific">Zhihengliuella flava</name>
    <dbReference type="NCBI Taxonomy" id="1285193"/>
    <lineage>
        <taxon>Bacteria</taxon>
        <taxon>Bacillati</taxon>
        <taxon>Actinomycetota</taxon>
        <taxon>Actinomycetes</taxon>
        <taxon>Micrococcales</taxon>
        <taxon>Micrococcaceae</taxon>
        <taxon>Zhihengliuella</taxon>
    </lineage>
</organism>
<feature type="transmembrane region" description="Helical" evidence="1">
    <location>
        <begin position="425"/>
        <end position="454"/>
    </location>
</feature>
<dbReference type="GO" id="GO:0005525">
    <property type="term" value="F:GTP binding"/>
    <property type="evidence" value="ECO:0007669"/>
    <property type="project" value="InterPro"/>
</dbReference>
<dbReference type="PANTHER" id="PTHR42698">
    <property type="entry name" value="GTPASE ERA"/>
    <property type="match status" value="1"/>
</dbReference>
<evidence type="ECO:0000259" key="2">
    <source>
        <dbReference type="Pfam" id="PF01926"/>
    </source>
</evidence>
<evidence type="ECO:0000313" key="4">
    <source>
        <dbReference type="Proteomes" id="UP000625033"/>
    </source>
</evidence>
<feature type="transmembrane region" description="Helical" evidence="1">
    <location>
        <begin position="474"/>
        <end position="499"/>
    </location>
</feature>
<comment type="caution">
    <text evidence="3">The sequence shown here is derived from an EMBL/GenBank/DDBJ whole genome shotgun (WGS) entry which is preliminary data.</text>
</comment>
<feature type="domain" description="G" evidence="2">
    <location>
        <begin position="58"/>
        <end position="202"/>
    </location>
</feature>
<evidence type="ECO:0000256" key="1">
    <source>
        <dbReference type="SAM" id="Phobius"/>
    </source>
</evidence>
<keyword evidence="3" id="KW-0131">Cell cycle</keyword>
<dbReference type="GO" id="GO:0051301">
    <property type="term" value="P:cell division"/>
    <property type="evidence" value="ECO:0007669"/>
    <property type="project" value="UniProtKB-KW"/>
</dbReference>
<dbReference type="GO" id="GO:0043024">
    <property type="term" value="F:ribosomal small subunit binding"/>
    <property type="evidence" value="ECO:0007669"/>
    <property type="project" value="TreeGrafter"/>
</dbReference>
<dbReference type="GO" id="GO:0000028">
    <property type="term" value="P:ribosomal small subunit assembly"/>
    <property type="evidence" value="ECO:0007669"/>
    <property type="project" value="TreeGrafter"/>
</dbReference>
<dbReference type="InterPro" id="IPR005662">
    <property type="entry name" value="GTPase_Era-like"/>
</dbReference>
<reference evidence="3" key="1">
    <citation type="submission" date="2020-11" db="EMBL/GenBank/DDBJ databases">
        <title>Sequencing the genomes of 1000 actinobacteria strains.</title>
        <authorList>
            <person name="Klenk H.-P."/>
        </authorList>
    </citation>
    <scope>NUCLEOTIDE SEQUENCE</scope>
    <source>
        <strain evidence="3">DSM 26152</strain>
    </source>
</reference>
<dbReference type="AlphaFoldDB" id="A0A931GKJ6"/>
<keyword evidence="1" id="KW-1133">Transmembrane helix</keyword>
<accession>A0A931GKJ6</accession>
<dbReference type="Proteomes" id="UP000625033">
    <property type="component" value="Unassembled WGS sequence"/>
</dbReference>
<keyword evidence="4" id="KW-1185">Reference proteome</keyword>
<dbReference type="RefSeq" id="WP_196834989.1">
    <property type="nucleotide sequence ID" value="NZ_JADOTZ010000001.1"/>
</dbReference>
<dbReference type="EMBL" id="JADOTZ010000001">
    <property type="protein sequence ID" value="MBG6083569.1"/>
    <property type="molecule type" value="Genomic_DNA"/>
</dbReference>
<evidence type="ECO:0000313" key="3">
    <source>
        <dbReference type="EMBL" id="MBG6083569.1"/>
    </source>
</evidence>
<name>A0A931GKJ6_9MICC</name>
<dbReference type="InterPro" id="IPR027417">
    <property type="entry name" value="P-loop_NTPase"/>
</dbReference>
<keyword evidence="3" id="KW-0132">Cell division</keyword>
<protein>
    <submittedName>
        <fullName evidence="3">GTP-binding protein EngB required for normal cell division</fullName>
    </submittedName>
</protein>
<dbReference type="GO" id="GO:0019843">
    <property type="term" value="F:rRNA binding"/>
    <property type="evidence" value="ECO:0007669"/>
    <property type="project" value="TreeGrafter"/>
</dbReference>
<proteinExistence type="predicted"/>
<sequence>MKHRSERTAAALEERLSALHAATELGDGVIPDGLRARALDLLERASRRRSLSSEHTVIGFFGATGSGKSSLFNAVAGRQLARVAARRPTTSAPMAVVGGSGDGADALLDWLDVSERHQLTGGPLSAPAGRSSASGASRLVLLDLPDFDSTVAEHRRTAERLAGQVDALVFVLDPQKYADAVVHREFLAAMAGHEAVTLIVLNQIDRVSTPDRAAVLGSLRALVNSHGLDHAHLVATSATTGEGIDELAAHLARIAARREATNQRLTADLSAAVRELEPLAPSATLASRPLEGAASELSAGLAQASGVEMVTRAVARSYRQRSTAATGWPVTRWLVRFRPDPMRRLGLARNDAPSVNRTSLPQASPAARAQQSSAVRQYLGAAAEGAPEVWAEEIHRAGRPDPEAFADALDQAVAGADLRQQHRSWWWAVTGSLQWLFVALAAAGALWLLGLGVLNYLQFDVADAPRVEGFPVPTLLLIGGLLAGIVLALLCRVFTAIAARSRARRARRVLLRRLADVAQQQVIGPAAAAARRADDFRSALAKAAAS</sequence>
<dbReference type="PANTHER" id="PTHR42698:SF1">
    <property type="entry name" value="GTPASE ERA, MITOCHONDRIAL"/>
    <property type="match status" value="1"/>
</dbReference>
<dbReference type="GO" id="GO:0005829">
    <property type="term" value="C:cytosol"/>
    <property type="evidence" value="ECO:0007669"/>
    <property type="project" value="TreeGrafter"/>
</dbReference>
<dbReference type="Pfam" id="PF01926">
    <property type="entry name" value="MMR_HSR1"/>
    <property type="match status" value="1"/>
</dbReference>
<gene>
    <name evidence="3" type="ORF">IW252_000336</name>
</gene>
<dbReference type="InterPro" id="IPR006073">
    <property type="entry name" value="GTP-bd"/>
</dbReference>
<keyword evidence="1" id="KW-0472">Membrane</keyword>
<dbReference type="SUPFAM" id="SSF52540">
    <property type="entry name" value="P-loop containing nucleoside triphosphate hydrolases"/>
    <property type="match status" value="1"/>
</dbReference>
<keyword evidence="1" id="KW-0812">Transmembrane</keyword>
<dbReference type="Gene3D" id="3.40.50.300">
    <property type="entry name" value="P-loop containing nucleotide triphosphate hydrolases"/>
    <property type="match status" value="1"/>
</dbReference>